<feature type="non-terminal residue" evidence="3">
    <location>
        <position position="1"/>
    </location>
</feature>
<keyword evidence="4" id="KW-1185">Reference proteome</keyword>
<accession>A0A3P3R1Z9</accession>
<proteinExistence type="predicted"/>
<keyword evidence="1" id="KW-0378">Hydrolase</keyword>
<evidence type="ECO:0000313" key="4">
    <source>
        <dbReference type="Proteomes" id="UP000282322"/>
    </source>
</evidence>
<name>A0A3P3R1Z9_9EURY</name>
<dbReference type="SUPFAM" id="SSF53474">
    <property type="entry name" value="alpha/beta-Hydrolases"/>
    <property type="match status" value="1"/>
</dbReference>
<sequence length="144" mass="16158">YGASYGGYLTYVQMVRCPKVWAAGIAVGGLTDLVAIYDSNPDLPGLHEMGDPTDNTALLRQRSPITHADQFEGPLLMLHGAEDMTSPVSHARCFREALLEHGFEEGDDFEYHEQGDQGHALVEHEQITNHWRTVERFLTRHLDP</sequence>
<evidence type="ECO:0000256" key="1">
    <source>
        <dbReference type="ARBA" id="ARBA00022801"/>
    </source>
</evidence>
<evidence type="ECO:0000313" key="3">
    <source>
        <dbReference type="EMBL" id="RRJ27487.1"/>
    </source>
</evidence>
<dbReference type="GO" id="GO:0006508">
    <property type="term" value="P:proteolysis"/>
    <property type="evidence" value="ECO:0007669"/>
    <property type="project" value="InterPro"/>
</dbReference>
<dbReference type="PANTHER" id="PTHR42776">
    <property type="entry name" value="SERINE PEPTIDASE S9 FAMILY MEMBER"/>
    <property type="match status" value="1"/>
</dbReference>
<dbReference type="Pfam" id="PF00326">
    <property type="entry name" value="Peptidase_S9"/>
    <property type="match status" value="1"/>
</dbReference>
<evidence type="ECO:0000259" key="2">
    <source>
        <dbReference type="Pfam" id="PF00326"/>
    </source>
</evidence>
<dbReference type="GO" id="GO:0004252">
    <property type="term" value="F:serine-type endopeptidase activity"/>
    <property type="evidence" value="ECO:0007669"/>
    <property type="project" value="TreeGrafter"/>
</dbReference>
<protein>
    <submittedName>
        <fullName evidence="3">S9 family peptidase</fullName>
    </submittedName>
</protein>
<dbReference type="EMBL" id="RRCH01000056">
    <property type="protein sequence ID" value="RRJ27487.1"/>
    <property type="molecule type" value="Genomic_DNA"/>
</dbReference>
<feature type="domain" description="Peptidase S9 prolyl oligopeptidase catalytic" evidence="2">
    <location>
        <begin position="1"/>
        <end position="143"/>
    </location>
</feature>
<dbReference type="AlphaFoldDB" id="A0A3P3R1Z9"/>
<dbReference type="InterPro" id="IPR001375">
    <property type="entry name" value="Peptidase_S9_cat"/>
</dbReference>
<reference evidence="3 4" key="1">
    <citation type="submission" date="2018-11" db="EMBL/GenBank/DDBJ databases">
        <title>Taxonoimc description of Halomarina strain SPP-AMP-1.</title>
        <authorList>
            <person name="Pal Y."/>
            <person name="Srinivasana K."/>
            <person name="Verma A."/>
            <person name="Kumar P."/>
        </authorList>
    </citation>
    <scope>NUCLEOTIDE SEQUENCE [LARGE SCALE GENOMIC DNA]</scope>
    <source>
        <strain evidence="3 4">SPP-AMP-1</strain>
    </source>
</reference>
<dbReference type="InterPro" id="IPR029058">
    <property type="entry name" value="AB_hydrolase_fold"/>
</dbReference>
<organism evidence="3 4">
    <name type="scientific">Halocatena pleomorpha</name>
    <dbReference type="NCBI Taxonomy" id="1785090"/>
    <lineage>
        <taxon>Archaea</taxon>
        <taxon>Methanobacteriati</taxon>
        <taxon>Methanobacteriota</taxon>
        <taxon>Stenosarchaea group</taxon>
        <taxon>Halobacteria</taxon>
        <taxon>Halobacteriales</taxon>
        <taxon>Natronomonadaceae</taxon>
        <taxon>Halocatena</taxon>
    </lineage>
</organism>
<dbReference type="RefSeq" id="WP_148094165.1">
    <property type="nucleotide sequence ID" value="NZ_RRCH01000056.1"/>
</dbReference>
<gene>
    <name evidence="3" type="ORF">EIK79_17680</name>
</gene>
<dbReference type="Gene3D" id="3.40.50.1820">
    <property type="entry name" value="alpha/beta hydrolase"/>
    <property type="match status" value="1"/>
</dbReference>
<dbReference type="Proteomes" id="UP000282322">
    <property type="component" value="Unassembled WGS sequence"/>
</dbReference>
<dbReference type="PANTHER" id="PTHR42776:SF27">
    <property type="entry name" value="DIPEPTIDYL PEPTIDASE FAMILY MEMBER 6"/>
    <property type="match status" value="1"/>
</dbReference>
<comment type="caution">
    <text evidence="3">The sequence shown here is derived from an EMBL/GenBank/DDBJ whole genome shotgun (WGS) entry which is preliminary data.</text>
</comment>
<dbReference type="OrthoDB" id="31240at2157"/>